<feature type="domain" description="OmpA-like" evidence="2">
    <location>
        <begin position="203"/>
        <end position="330"/>
    </location>
</feature>
<reference evidence="3 4" key="1">
    <citation type="journal article" date="2015" name="Genome Announc.">
        <title>Complete Genome Sequence of the Novel Leech Symbiont Mucinivorans hirudinis M3T.</title>
        <authorList>
            <person name="Nelson M.C."/>
            <person name="Bomar L."/>
            <person name="Graf J."/>
        </authorList>
    </citation>
    <scope>NUCLEOTIDE SEQUENCE [LARGE SCALE GENOMIC DNA]</scope>
    <source>
        <strain evidence="4">M3</strain>
    </source>
</reference>
<keyword evidence="4" id="KW-1185">Reference proteome</keyword>
<dbReference type="eggNOG" id="COG2885">
    <property type="taxonomic scope" value="Bacteria"/>
</dbReference>
<evidence type="ECO:0000256" key="1">
    <source>
        <dbReference type="PROSITE-ProRule" id="PRU00473"/>
    </source>
</evidence>
<dbReference type="PROSITE" id="PS51123">
    <property type="entry name" value="OMPA_2"/>
    <property type="match status" value="1"/>
</dbReference>
<name>A0A060RD67_9BACT</name>
<evidence type="ECO:0000259" key="2">
    <source>
        <dbReference type="PROSITE" id="PS51123"/>
    </source>
</evidence>
<evidence type="ECO:0000313" key="3">
    <source>
        <dbReference type="EMBL" id="CDN31943.1"/>
    </source>
</evidence>
<dbReference type="Proteomes" id="UP000027616">
    <property type="component" value="Chromosome I"/>
</dbReference>
<protein>
    <submittedName>
        <fullName evidence="3">Immunoreactive 53 kDa antigen PG123</fullName>
    </submittedName>
</protein>
<evidence type="ECO:0000313" key="4">
    <source>
        <dbReference type="Proteomes" id="UP000027616"/>
    </source>
</evidence>
<dbReference type="HOGENOM" id="CLU_452571_0_0_10"/>
<dbReference type="Gene3D" id="3.30.1330.60">
    <property type="entry name" value="OmpA-like domain"/>
    <property type="match status" value="1"/>
</dbReference>
<dbReference type="KEGG" id="rbc:BN938_1863"/>
<dbReference type="InterPro" id="IPR006665">
    <property type="entry name" value="OmpA-like"/>
</dbReference>
<dbReference type="InterPro" id="IPR021958">
    <property type="entry name" value="DUF3575"/>
</dbReference>
<dbReference type="InterPro" id="IPR036737">
    <property type="entry name" value="OmpA-like_sf"/>
</dbReference>
<dbReference type="Pfam" id="PF12099">
    <property type="entry name" value="DUF3575"/>
    <property type="match status" value="1"/>
</dbReference>
<gene>
    <name evidence="3" type="ORF">BN938_1863</name>
</gene>
<dbReference type="GO" id="GO:0016020">
    <property type="term" value="C:membrane"/>
    <property type="evidence" value="ECO:0007669"/>
    <property type="project" value="UniProtKB-UniRule"/>
</dbReference>
<dbReference type="AlphaFoldDB" id="A0A060RD67"/>
<accession>A0A060RD67</accession>
<dbReference type="EMBL" id="HG934468">
    <property type="protein sequence ID" value="CDN31943.1"/>
    <property type="molecule type" value="Genomic_DNA"/>
</dbReference>
<dbReference type="STRING" id="1433126.BN938_1863"/>
<keyword evidence="1" id="KW-0472">Membrane</keyword>
<dbReference type="Pfam" id="PF00691">
    <property type="entry name" value="OmpA"/>
    <property type="match status" value="1"/>
</dbReference>
<proteinExistence type="predicted"/>
<dbReference type="SUPFAM" id="SSF56935">
    <property type="entry name" value="Porins"/>
    <property type="match status" value="1"/>
</dbReference>
<dbReference type="SUPFAM" id="SSF103088">
    <property type="entry name" value="OmpA-like"/>
    <property type="match status" value="1"/>
</dbReference>
<sequence length="603" mass="69094">MLQISRRILLLLLAFWGIVGICFAQQKESTNNFSIDFRYGSETLYAAYGDNKRVLAALKSDIINNRTLISEHKQHIRIVSVIPASEKGNIAAINFASIRGAVVRQWLRDQFSWLLESDFSFYISAVSDRNAVEVSLINSPIEDKHQSDIFFSLAKGYPEKVDYAVARYKRVPFLDGSQMFEQTGMDFSIIDPALDPTLTKKIEGAIDEQIVVTIYYRWDKDNLDKTYLTNTQTLSQIDSLLHLKSADYIDSLRIVAYASPEGPPDYNKRLSERRANTLKNYLLSTYPRLREDQIITVAKGENWDGFRRMALADPKLPMKEQVLSIIDNPNITDLQRQAQIAKMDGGRLYKNYILPNYYRYLRTGASLFVVYNPGKPVDIDFEPIEVTIIEPEPELIVIVEPEPEPEPEPELITKYPIALRTNLLYDALGAANLGIEVPIGEHFSVIGDFAYSYWRSSKNLYALQTLEYGIEGRYWFGVSERREGANANWAKPLKGWNVGVYGRYWQRYDAQWIDGVQGDGTWSVGLTAGYAFPIGKQLSFEAGIGAGWLSTTEYRHYHQPEYDKEGKYHLMWQQTGNWRGLSITKVRFSLVWLIEYQKRGGQK</sequence>
<organism evidence="3 4">
    <name type="scientific">Mucinivorans hirudinis</name>
    <dbReference type="NCBI Taxonomy" id="1433126"/>
    <lineage>
        <taxon>Bacteria</taxon>
        <taxon>Pseudomonadati</taxon>
        <taxon>Bacteroidota</taxon>
        <taxon>Bacteroidia</taxon>
        <taxon>Bacteroidales</taxon>
        <taxon>Rikenellaceae</taxon>
        <taxon>Mucinivorans</taxon>
    </lineage>
</organism>